<accession>A0ABS8WP97</accession>
<gene>
    <name evidence="1" type="ORF">HAX54_048734</name>
</gene>
<name>A0ABS8WP97_DATST</name>
<organism evidence="1 2">
    <name type="scientific">Datura stramonium</name>
    <name type="common">Jimsonweed</name>
    <name type="synonym">Common thornapple</name>
    <dbReference type="NCBI Taxonomy" id="4076"/>
    <lineage>
        <taxon>Eukaryota</taxon>
        <taxon>Viridiplantae</taxon>
        <taxon>Streptophyta</taxon>
        <taxon>Embryophyta</taxon>
        <taxon>Tracheophyta</taxon>
        <taxon>Spermatophyta</taxon>
        <taxon>Magnoliopsida</taxon>
        <taxon>eudicotyledons</taxon>
        <taxon>Gunneridae</taxon>
        <taxon>Pentapetalae</taxon>
        <taxon>asterids</taxon>
        <taxon>lamiids</taxon>
        <taxon>Solanales</taxon>
        <taxon>Solanaceae</taxon>
        <taxon>Solanoideae</taxon>
        <taxon>Datureae</taxon>
        <taxon>Datura</taxon>
    </lineage>
</organism>
<comment type="caution">
    <text evidence="1">The sequence shown here is derived from an EMBL/GenBank/DDBJ whole genome shotgun (WGS) entry which is preliminary data.</text>
</comment>
<proteinExistence type="predicted"/>
<evidence type="ECO:0000313" key="2">
    <source>
        <dbReference type="Proteomes" id="UP000823775"/>
    </source>
</evidence>
<evidence type="ECO:0000313" key="1">
    <source>
        <dbReference type="EMBL" id="MCE3051004.1"/>
    </source>
</evidence>
<sequence>VWNCKNPVAYVIGRQILLTLTAINEALDFRNPSKDEMKVWDVDRNGWWLVDTFVTLQKSLRSDPRVE</sequence>
<reference evidence="1 2" key="1">
    <citation type="journal article" date="2021" name="BMC Genomics">
        <title>Datura genome reveals duplications of psychoactive alkaloid biosynthetic genes and high mutation rate following tissue culture.</title>
        <authorList>
            <person name="Rajewski A."/>
            <person name="Carter-House D."/>
            <person name="Stajich J."/>
            <person name="Litt A."/>
        </authorList>
    </citation>
    <scope>NUCLEOTIDE SEQUENCE [LARGE SCALE GENOMIC DNA]</scope>
    <source>
        <strain evidence="1">AR-01</strain>
    </source>
</reference>
<dbReference type="Proteomes" id="UP000823775">
    <property type="component" value="Unassembled WGS sequence"/>
</dbReference>
<feature type="non-terminal residue" evidence="1">
    <location>
        <position position="1"/>
    </location>
</feature>
<protein>
    <submittedName>
        <fullName evidence="1">Uncharacterized protein</fullName>
    </submittedName>
</protein>
<keyword evidence="2" id="KW-1185">Reference proteome</keyword>
<dbReference type="EMBL" id="JACEIK010008092">
    <property type="protein sequence ID" value="MCE3051004.1"/>
    <property type="molecule type" value="Genomic_DNA"/>
</dbReference>